<dbReference type="CDD" id="cd00371">
    <property type="entry name" value="HMA"/>
    <property type="match status" value="2"/>
</dbReference>
<dbReference type="SUPFAM" id="SSF56784">
    <property type="entry name" value="HAD-like"/>
    <property type="match status" value="1"/>
</dbReference>
<protein>
    <recommendedName>
        <fullName evidence="10">P-type Cu(2+) transporter</fullName>
        <ecNumber evidence="10">7.2.2.9</ecNumber>
    </recommendedName>
</protein>
<dbReference type="FunFam" id="3.30.70.100:FF:000005">
    <property type="entry name" value="Copper-exporting P-type ATPase A"/>
    <property type="match status" value="1"/>
</dbReference>
<keyword evidence="9 12" id="KW-0472">Membrane</keyword>
<comment type="similarity">
    <text evidence="2 12">Belongs to the cation transport ATPase (P-type) (TC 3.A.3) family. Type IB subfamily.</text>
</comment>
<dbReference type="PRINTS" id="PR00120">
    <property type="entry name" value="HATPASE"/>
</dbReference>
<gene>
    <name evidence="14" type="ordered locus">Fraau_1698</name>
</gene>
<evidence type="ECO:0000256" key="2">
    <source>
        <dbReference type="ARBA" id="ARBA00006024"/>
    </source>
</evidence>
<dbReference type="GO" id="GO:0005886">
    <property type="term" value="C:plasma membrane"/>
    <property type="evidence" value="ECO:0007669"/>
    <property type="project" value="UniProtKB-SubCell"/>
</dbReference>
<dbReference type="GO" id="GO:0055070">
    <property type="term" value="P:copper ion homeostasis"/>
    <property type="evidence" value="ECO:0007669"/>
    <property type="project" value="TreeGrafter"/>
</dbReference>
<evidence type="ECO:0000256" key="11">
    <source>
        <dbReference type="ARBA" id="ARBA00047424"/>
    </source>
</evidence>
<dbReference type="GO" id="GO:0016887">
    <property type="term" value="F:ATP hydrolysis activity"/>
    <property type="evidence" value="ECO:0007669"/>
    <property type="project" value="InterPro"/>
</dbReference>
<dbReference type="InterPro" id="IPR023299">
    <property type="entry name" value="ATPase_P-typ_cyto_dom_N"/>
</dbReference>
<evidence type="ECO:0000256" key="12">
    <source>
        <dbReference type="RuleBase" id="RU362081"/>
    </source>
</evidence>
<evidence type="ECO:0000256" key="1">
    <source>
        <dbReference type="ARBA" id="ARBA00004127"/>
    </source>
</evidence>
<dbReference type="HOGENOM" id="CLU_001771_0_3_6"/>
<dbReference type="EMBL" id="CP003350">
    <property type="protein sequence ID" value="AFC86108.1"/>
    <property type="molecule type" value="Genomic_DNA"/>
</dbReference>
<dbReference type="InterPro" id="IPR018303">
    <property type="entry name" value="ATPase_P-typ_P_site"/>
</dbReference>
<dbReference type="Gene3D" id="3.30.70.100">
    <property type="match status" value="2"/>
</dbReference>
<dbReference type="CDD" id="cd02094">
    <property type="entry name" value="P-type_ATPase_Cu-like"/>
    <property type="match status" value="1"/>
</dbReference>
<feature type="transmembrane region" description="Helical" evidence="12">
    <location>
        <begin position="749"/>
        <end position="768"/>
    </location>
</feature>
<comment type="catalytic activity">
    <reaction evidence="11">
        <text>Cu(2+)(in) + ATP + H2O = Cu(2+)(out) + ADP + phosphate + H(+)</text>
        <dbReference type="Rhea" id="RHEA:10376"/>
        <dbReference type="ChEBI" id="CHEBI:15377"/>
        <dbReference type="ChEBI" id="CHEBI:15378"/>
        <dbReference type="ChEBI" id="CHEBI:29036"/>
        <dbReference type="ChEBI" id="CHEBI:30616"/>
        <dbReference type="ChEBI" id="CHEBI:43474"/>
        <dbReference type="ChEBI" id="CHEBI:456216"/>
        <dbReference type="EC" id="7.2.2.9"/>
    </reaction>
</comment>
<evidence type="ECO:0000256" key="5">
    <source>
        <dbReference type="ARBA" id="ARBA00022741"/>
    </source>
</evidence>
<dbReference type="InterPro" id="IPR006121">
    <property type="entry name" value="HMA_dom"/>
</dbReference>
<dbReference type="PROSITE" id="PS00154">
    <property type="entry name" value="ATPASE_E1_E2"/>
    <property type="match status" value="1"/>
</dbReference>
<keyword evidence="6 12" id="KW-0067">ATP-binding</keyword>
<dbReference type="GO" id="GO:0005524">
    <property type="term" value="F:ATP binding"/>
    <property type="evidence" value="ECO:0007669"/>
    <property type="project" value="UniProtKB-UniRule"/>
</dbReference>
<dbReference type="PANTHER" id="PTHR43520">
    <property type="entry name" value="ATP7, ISOFORM B"/>
    <property type="match status" value="1"/>
</dbReference>
<comment type="subcellular location">
    <subcellularLocation>
        <location evidence="12">Cell membrane</location>
    </subcellularLocation>
    <subcellularLocation>
        <location evidence="1">Endomembrane system</location>
        <topology evidence="1">Multi-pass membrane protein</topology>
    </subcellularLocation>
</comment>
<dbReference type="Gene3D" id="3.40.1110.10">
    <property type="entry name" value="Calcium-transporting ATPase, cytoplasmic domain N"/>
    <property type="match status" value="1"/>
</dbReference>
<keyword evidence="12" id="KW-1003">Cell membrane</keyword>
<evidence type="ECO:0000256" key="6">
    <source>
        <dbReference type="ARBA" id="ARBA00022840"/>
    </source>
</evidence>
<keyword evidence="7" id="KW-1278">Translocase</keyword>
<dbReference type="GO" id="GO:0012505">
    <property type="term" value="C:endomembrane system"/>
    <property type="evidence" value="ECO:0007669"/>
    <property type="project" value="UniProtKB-SubCell"/>
</dbReference>
<dbReference type="InterPro" id="IPR059000">
    <property type="entry name" value="ATPase_P-type_domA"/>
</dbReference>
<dbReference type="InterPro" id="IPR027256">
    <property type="entry name" value="P-typ_ATPase_IB"/>
</dbReference>
<dbReference type="STRING" id="767434.Fraau_1698"/>
<feature type="domain" description="HMA" evidence="13">
    <location>
        <begin position="71"/>
        <end position="136"/>
    </location>
</feature>
<evidence type="ECO:0000256" key="3">
    <source>
        <dbReference type="ARBA" id="ARBA00022692"/>
    </source>
</evidence>
<dbReference type="PANTHER" id="PTHR43520:SF8">
    <property type="entry name" value="P-TYPE CU(+) TRANSPORTER"/>
    <property type="match status" value="1"/>
</dbReference>
<feature type="transmembrane region" description="Helical" evidence="12">
    <location>
        <begin position="203"/>
        <end position="220"/>
    </location>
</feature>
<dbReference type="EC" id="7.2.2.9" evidence="10"/>
<dbReference type="eggNOG" id="COG2217">
    <property type="taxonomic scope" value="Bacteria"/>
</dbReference>
<sequence>MHSREADFPVEGMTCAACAASVEQVLNRLPGVKAQVNLAAEHAHLSYDPRQVRPMQWLESVRRAGFDVPRRQLVLGVEGMTCSACSGAVEKVLQQLPEVKASVNLAAGQVSIDYQPALVSEAELEDGIRRSGYIPFQQVRLKGQALEASEAAELKAWRRSRIQAVAASLLALPLLLPMLLMWVPGDMPGWLHDGLPRGWQLALATPIQCWAAAGFYRAAWRAVRGRHANMDVLVVLGTSAAYLYSLVLTLGRWPGEVYFDSSAVIISLILWGRLMEGRARHQTTAAVRALMQLQPETARVERDGELIELDVGRIVAGDVVQVPAGEQVPVDGRVIAGESSIDVSMLSGEAMPVAKSAGAMVHAASVNGSGWLRVEVTGVGGDTLLARMIQRVEQAQGSKAPVQRLADRVAAVFVPAVLGLALLTLVVTWIWSGHFSLAMVRAVAVLVIACPCSLGLATPTAIMVGAGVAARSGIMIRDAEVLERLGKVKVVVFDKTGTLTRGRPAIRSVRLAPGRRREQVLQWAASLERGSAHPLARAFLDAAEVEGIDLLPLEALRTEAGKGLQASMQAGRMRLGQLEWVLDGRPAPDWLDVSGDGKSLAQVAMAVDGRLVACFEISDALREDALQAVSALRDMGLHTVMLTGDQPQVAAVIARATGIDDYRAGVLPEGKADRVHELQQSAAGPVAMVGDGINDGPALATADIGIGMGGGSMVAIETAGVVLMQDRLMAVVQAIALSHATLRTIRQNLCFAFGYNLVGIPLAALGWLNPMLAGAMMALSSVSVVGNSLRLGRWAHPGIDAPVAQSGH</sequence>
<evidence type="ECO:0000256" key="4">
    <source>
        <dbReference type="ARBA" id="ARBA00022723"/>
    </source>
</evidence>
<dbReference type="GO" id="GO:0043682">
    <property type="term" value="F:P-type divalent copper transporter activity"/>
    <property type="evidence" value="ECO:0007669"/>
    <property type="project" value="UniProtKB-EC"/>
</dbReference>
<dbReference type="NCBIfam" id="TIGR01525">
    <property type="entry name" value="ATPase-IB_hvy"/>
    <property type="match status" value="1"/>
</dbReference>
<evidence type="ECO:0000313" key="14">
    <source>
        <dbReference type="EMBL" id="AFC86108.1"/>
    </source>
</evidence>
<evidence type="ECO:0000256" key="7">
    <source>
        <dbReference type="ARBA" id="ARBA00022967"/>
    </source>
</evidence>
<dbReference type="Pfam" id="PF00702">
    <property type="entry name" value="Hydrolase"/>
    <property type="match status" value="1"/>
</dbReference>
<accession>H8KYB3</accession>
<dbReference type="InterPro" id="IPR001757">
    <property type="entry name" value="P_typ_ATPase"/>
</dbReference>
<evidence type="ECO:0000256" key="9">
    <source>
        <dbReference type="ARBA" id="ARBA00023136"/>
    </source>
</evidence>
<feature type="transmembrane region" description="Helical" evidence="12">
    <location>
        <begin position="164"/>
        <end position="183"/>
    </location>
</feature>
<keyword evidence="8 12" id="KW-1133">Transmembrane helix</keyword>
<organism evidence="14 15">
    <name type="scientific">Frateuria aurantia (strain ATCC 33424 / DSM 6220 / KCTC 2777 / LMG 1558 / NBRC 3245 / NCIMB 13370)</name>
    <name type="common">Acetobacter aurantius</name>
    <dbReference type="NCBI Taxonomy" id="767434"/>
    <lineage>
        <taxon>Bacteria</taxon>
        <taxon>Pseudomonadati</taxon>
        <taxon>Pseudomonadota</taxon>
        <taxon>Gammaproteobacteria</taxon>
        <taxon>Lysobacterales</taxon>
        <taxon>Rhodanobacteraceae</taxon>
        <taxon>Frateuria</taxon>
    </lineage>
</organism>
<reference evidence="14" key="1">
    <citation type="submission" date="2012-02" db="EMBL/GenBank/DDBJ databases">
        <title>The complete genome of Frateuria aurantia DSM 6220.</title>
        <authorList>
            <consortium name="US DOE Joint Genome Institute (JGI-PGF)"/>
            <person name="Lucas S."/>
            <person name="Copeland A."/>
            <person name="Lapidus A."/>
            <person name="Glavina del Rio T."/>
            <person name="Dalin E."/>
            <person name="Tice H."/>
            <person name="Bruce D."/>
            <person name="Goodwin L."/>
            <person name="Pitluck S."/>
            <person name="Peters L."/>
            <person name="Ovchinnikova G."/>
            <person name="Teshima H."/>
            <person name="Kyrpides N."/>
            <person name="Mavromatis K."/>
            <person name="Ivanova N."/>
            <person name="Brettin T."/>
            <person name="Detter J.C."/>
            <person name="Han C."/>
            <person name="Larimer F."/>
            <person name="Land M."/>
            <person name="Hauser L."/>
            <person name="Markowitz V."/>
            <person name="Cheng J.-F."/>
            <person name="Hugenholtz P."/>
            <person name="Woyke T."/>
            <person name="Wu D."/>
            <person name="Brambilla E."/>
            <person name="Klenk H.-P."/>
            <person name="Eisen J.A."/>
        </authorList>
    </citation>
    <scope>NUCLEOTIDE SEQUENCE</scope>
    <source>
        <strain evidence="14">DSM 6220</strain>
    </source>
</reference>
<dbReference type="AlphaFoldDB" id="H8KYB3"/>
<keyword evidence="3 12" id="KW-0812">Transmembrane</keyword>
<dbReference type="Gene3D" id="3.40.50.1000">
    <property type="entry name" value="HAD superfamily/HAD-like"/>
    <property type="match status" value="1"/>
</dbReference>
<dbReference type="OrthoDB" id="9814270at2"/>
<dbReference type="NCBIfam" id="TIGR01494">
    <property type="entry name" value="ATPase_P-type"/>
    <property type="match status" value="1"/>
</dbReference>
<evidence type="ECO:0000313" key="15">
    <source>
        <dbReference type="Proteomes" id="UP000005234"/>
    </source>
</evidence>
<dbReference type="PROSITE" id="PS01047">
    <property type="entry name" value="HMA_1"/>
    <property type="match status" value="2"/>
</dbReference>
<dbReference type="PROSITE" id="PS50846">
    <property type="entry name" value="HMA_2"/>
    <property type="match status" value="2"/>
</dbReference>
<dbReference type="SUPFAM" id="SSF81653">
    <property type="entry name" value="Calcium ATPase, transduction domain A"/>
    <property type="match status" value="1"/>
</dbReference>
<dbReference type="InterPro" id="IPR017969">
    <property type="entry name" value="Heavy-metal-associated_CS"/>
</dbReference>
<feature type="transmembrane region" description="Helical" evidence="12">
    <location>
        <begin position="257"/>
        <end position="274"/>
    </location>
</feature>
<dbReference type="InterPro" id="IPR008250">
    <property type="entry name" value="ATPase_P-typ_transduc_dom_A_sf"/>
</dbReference>
<dbReference type="FunFam" id="2.70.150.10:FF:000002">
    <property type="entry name" value="Copper-transporting ATPase 1, putative"/>
    <property type="match status" value="1"/>
</dbReference>
<keyword evidence="4 12" id="KW-0479">Metal-binding</keyword>
<dbReference type="Proteomes" id="UP000005234">
    <property type="component" value="Chromosome"/>
</dbReference>
<dbReference type="InterPro" id="IPR036412">
    <property type="entry name" value="HAD-like_sf"/>
</dbReference>
<dbReference type="SUPFAM" id="SSF81665">
    <property type="entry name" value="Calcium ATPase, transmembrane domain M"/>
    <property type="match status" value="1"/>
</dbReference>
<dbReference type="InterPro" id="IPR023214">
    <property type="entry name" value="HAD_sf"/>
</dbReference>
<feature type="domain" description="HMA" evidence="13">
    <location>
        <begin position="4"/>
        <end position="69"/>
    </location>
</feature>
<proteinExistence type="inferred from homology"/>
<dbReference type="GO" id="GO:0005507">
    <property type="term" value="F:copper ion binding"/>
    <property type="evidence" value="ECO:0007669"/>
    <property type="project" value="TreeGrafter"/>
</dbReference>
<keyword evidence="5 12" id="KW-0547">Nucleotide-binding</keyword>
<evidence type="ECO:0000256" key="8">
    <source>
        <dbReference type="ARBA" id="ARBA00022989"/>
    </source>
</evidence>
<dbReference type="SUPFAM" id="SSF55008">
    <property type="entry name" value="HMA, heavy metal-associated domain"/>
    <property type="match status" value="2"/>
</dbReference>
<dbReference type="RefSeq" id="WP_014403113.1">
    <property type="nucleotide sequence ID" value="NC_017033.1"/>
</dbReference>
<dbReference type="Pfam" id="PF00122">
    <property type="entry name" value="E1-E2_ATPase"/>
    <property type="match status" value="1"/>
</dbReference>
<dbReference type="KEGG" id="fau:Fraau_1698"/>
<dbReference type="Gene3D" id="2.70.150.10">
    <property type="entry name" value="Calcium-transporting ATPase, cytoplasmic transduction domain A"/>
    <property type="match status" value="1"/>
</dbReference>
<dbReference type="InterPro" id="IPR023298">
    <property type="entry name" value="ATPase_P-typ_TM_dom_sf"/>
</dbReference>
<feature type="transmembrane region" description="Helical" evidence="12">
    <location>
        <begin position="443"/>
        <end position="470"/>
    </location>
</feature>
<feature type="transmembrane region" description="Helical" evidence="12">
    <location>
        <begin position="409"/>
        <end position="431"/>
    </location>
</feature>
<keyword evidence="15" id="KW-1185">Reference proteome</keyword>
<dbReference type="InterPro" id="IPR036163">
    <property type="entry name" value="HMA_dom_sf"/>
</dbReference>
<dbReference type="Pfam" id="PF00403">
    <property type="entry name" value="HMA"/>
    <property type="match status" value="2"/>
</dbReference>
<name>H8KYB3_FRAAD</name>
<evidence type="ECO:0000256" key="10">
    <source>
        <dbReference type="ARBA" id="ARBA00038904"/>
    </source>
</evidence>
<feature type="transmembrane region" description="Helical" evidence="12">
    <location>
        <begin position="232"/>
        <end position="251"/>
    </location>
</feature>
<dbReference type="PRINTS" id="PR00119">
    <property type="entry name" value="CATATPASE"/>
</dbReference>
<evidence type="ECO:0000259" key="13">
    <source>
        <dbReference type="PROSITE" id="PS50846"/>
    </source>
</evidence>
<dbReference type="NCBIfam" id="TIGR01511">
    <property type="entry name" value="ATPase-IB1_Cu"/>
    <property type="match status" value="1"/>
</dbReference>